<accession>A0AA39WJ12</accession>
<protein>
    <submittedName>
        <fullName evidence="2">Uncharacterized protein</fullName>
    </submittedName>
</protein>
<sequence length="178" mass="19394">MRPSVSTREPDLHPTQARMYCYFLPGHPAFHNSHQPPASFATLPLGLMHKAVSWPGPADLARPPPPISTEPELPDQRIISLPDLLDARHDNTYGRRPAGHDRRTNPLGITIGKPNPPSISSARPGPAVTANKVPNTPAPRAGQLRGPISDLAADHKRVILLGQRPRPRLHALRDHASC</sequence>
<reference evidence="2" key="1">
    <citation type="submission" date="2023-06" db="EMBL/GenBank/DDBJ databases">
        <title>Genome-scale phylogeny and comparative genomics of the fungal order Sordariales.</title>
        <authorList>
            <consortium name="Lawrence Berkeley National Laboratory"/>
            <person name="Hensen N."/>
            <person name="Bonometti L."/>
            <person name="Westerberg I."/>
            <person name="Brannstrom I.O."/>
            <person name="Guillou S."/>
            <person name="Cros-Aarteil S."/>
            <person name="Calhoun S."/>
            <person name="Haridas S."/>
            <person name="Kuo A."/>
            <person name="Mondo S."/>
            <person name="Pangilinan J."/>
            <person name="Riley R."/>
            <person name="Labutti K."/>
            <person name="Andreopoulos B."/>
            <person name="Lipzen A."/>
            <person name="Chen C."/>
            <person name="Yanf M."/>
            <person name="Daum C."/>
            <person name="Ng V."/>
            <person name="Clum A."/>
            <person name="Steindorff A."/>
            <person name="Ohm R."/>
            <person name="Martin F."/>
            <person name="Silar P."/>
            <person name="Natvig D."/>
            <person name="Lalanne C."/>
            <person name="Gautier V."/>
            <person name="Ament-Velasquez S.L."/>
            <person name="Kruys A."/>
            <person name="Hutchinson M.I."/>
            <person name="Powell A.J."/>
            <person name="Barry K."/>
            <person name="Miller A.N."/>
            <person name="Grigoriev I.V."/>
            <person name="Debuchy R."/>
            <person name="Gladieux P."/>
            <person name="Thoren M.H."/>
            <person name="Johannesson H."/>
        </authorList>
    </citation>
    <scope>NUCLEOTIDE SEQUENCE</scope>
    <source>
        <strain evidence="2">CBS 606.72</strain>
    </source>
</reference>
<feature type="compositionally biased region" description="Basic and acidic residues" evidence="1">
    <location>
        <begin position="89"/>
        <end position="104"/>
    </location>
</feature>
<comment type="caution">
    <text evidence="2">The sequence shown here is derived from an EMBL/GenBank/DDBJ whole genome shotgun (WGS) entry which is preliminary data.</text>
</comment>
<feature type="region of interest" description="Disordered" evidence="1">
    <location>
        <begin position="89"/>
        <end position="127"/>
    </location>
</feature>
<proteinExistence type="predicted"/>
<gene>
    <name evidence="2" type="ORF">B0T14DRAFT_244209</name>
</gene>
<name>A0AA39WJ12_9PEZI</name>
<keyword evidence="3" id="KW-1185">Reference proteome</keyword>
<dbReference type="AlphaFoldDB" id="A0AA39WJ12"/>
<evidence type="ECO:0000313" key="3">
    <source>
        <dbReference type="Proteomes" id="UP001175000"/>
    </source>
</evidence>
<evidence type="ECO:0000313" key="2">
    <source>
        <dbReference type="EMBL" id="KAK0616292.1"/>
    </source>
</evidence>
<evidence type="ECO:0000256" key="1">
    <source>
        <dbReference type="SAM" id="MobiDB-lite"/>
    </source>
</evidence>
<dbReference type="EMBL" id="JAULSU010000005">
    <property type="protein sequence ID" value="KAK0616292.1"/>
    <property type="molecule type" value="Genomic_DNA"/>
</dbReference>
<dbReference type="Proteomes" id="UP001175000">
    <property type="component" value="Unassembled WGS sequence"/>
</dbReference>
<organism evidence="2 3">
    <name type="scientific">Immersiella caudata</name>
    <dbReference type="NCBI Taxonomy" id="314043"/>
    <lineage>
        <taxon>Eukaryota</taxon>
        <taxon>Fungi</taxon>
        <taxon>Dikarya</taxon>
        <taxon>Ascomycota</taxon>
        <taxon>Pezizomycotina</taxon>
        <taxon>Sordariomycetes</taxon>
        <taxon>Sordariomycetidae</taxon>
        <taxon>Sordariales</taxon>
        <taxon>Lasiosphaeriaceae</taxon>
        <taxon>Immersiella</taxon>
    </lineage>
</organism>